<dbReference type="EMBL" id="BQKM01000001">
    <property type="protein sequence ID" value="GJN51261.1"/>
    <property type="molecule type" value="Genomic_DNA"/>
</dbReference>
<reference evidence="1 2" key="1">
    <citation type="submission" date="2021-12" db="EMBL/GenBank/DDBJ databases">
        <title>Characterization of novel class B3 metallo-beta-lactamase from novel Pseudomonas species.</title>
        <authorList>
            <person name="Yamada K."/>
            <person name="Aoki K."/>
            <person name="Ishii Y."/>
        </authorList>
    </citation>
    <scope>NUCLEOTIDE SEQUENCE [LARGE SCALE GENOMIC DNA]</scope>
    <source>
        <strain evidence="1 2">TUM20286</strain>
    </source>
</reference>
<sequence>MRVLKTLLLPVLLILSLIGVDGFRPSPSPRPAAATGAGR</sequence>
<keyword evidence="2" id="KW-1185">Reference proteome</keyword>
<organism evidence="1 2">
    <name type="scientific">Pseudomonas tohonis</name>
    <dbReference type="NCBI Taxonomy" id="2725477"/>
    <lineage>
        <taxon>Bacteria</taxon>
        <taxon>Pseudomonadati</taxon>
        <taxon>Pseudomonadota</taxon>
        <taxon>Gammaproteobacteria</taxon>
        <taxon>Pseudomonadales</taxon>
        <taxon>Pseudomonadaceae</taxon>
        <taxon>Pseudomonas</taxon>
    </lineage>
</organism>
<accession>A0ABQ4VVX7</accession>
<dbReference type="Proteomes" id="UP001054892">
    <property type="component" value="Unassembled WGS sequence"/>
</dbReference>
<evidence type="ECO:0000313" key="2">
    <source>
        <dbReference type="Proteomes" id="UP001054892"/>
    </source>
</evidence>
<comment type="caution">
    <text evidence="1">The sequence shown here is derived from an EMBL/GenBank/DDBJ whole genome shotgun (WGS) entry which is preliminary data.</text>
</comment>
<protein>
    <submittedName>
        <fullName evidence="1">Uncharacterized protein</fullName>
    </submittedName>
</protein>
<proteinExistence type="predicted"/>
<gene>
    <name evidence="1" type="ORF">TUM20286_10130</name>
</gene>
<evidence type="ECO:0000313" key="1">
    <source>
        <dbReference type="EMBL" id="GJN51261.1"/>
    </source>
</evidence>
<name>A0ABQ4VVX7_9PSED</name>